<accession>A0A2U1AFK1</accession>
<dbReference type="AlphaFoldDB" id="A0A2U1AFK1"/>
<dbReference type="SUPFAM" id="SSF48208">
    <property type="entry name" value="Six-hairpin glycosidases"/>
    <property type="match status" value="1"/>
</dbReference>
<dbReference type="GeneID" id="78296991"/>
<proteinExistence type="predicted"/>
<keyword evidence="3" id="KW-1185">Reference proteome</keyword>
<feature type="domain" description="Glycosyl hydrolase family 95 catalytic" evidence="1">
    <location>
        <begin position="256"/>
        <end position="590"/>
    </location>
</feature>
<dbReference type="InterPro" id="IPR008928">
    <property type="entry name" value="6-hairpin_glycosidase_sf"/>
</dbReference>
<dbReference type="EMBL" id="QEKH01000042">
    <property type="protein sequence ID" value="PVY35192.1"/>
    <property type="molecule type" value="Genomic_DNA"/>
</dbReference>
<evidence type="ECO:0000313" key="2">
    <source>
        <dbReference type="EMBL" id="PVY35192.1"/>
    </source>
</evidence>
<gene>
    <name evidence="2" type="ORF">C8D82_14219</name>
</gene>
<dbReference type="PANTHER" id="PTHR31084">
    <property type="entry name" value="ALPHA-L-FUCOSIDASE 2"/>
    <property type="match status" value="1"/>
</dbReference>
<dbReference type="Gene3D" id="1.50.10.10">
    <property type="match status" value="1"/>
</dbReference>
<evidence type="ECO:0000313" key="3">
    <source>
        <dbReference type="Proteomes" id="UP000245959"/>
    </source>
</evidence>
<dbReference type="GO" id="GO:0004560">
    <property type="term" value="F:alpha-L-fucosidase activity"/>
    <property type="evidence" value="ECO:0007669"/>
    <property type="project" value="TreeGrafter"/>
</dbReference>
<dbReference type="RefSeq" id="WP_116885727.1">
    <property type="nucleotide sequence ID" value="NZ_CABMMC010000002.1"/>
</dbReference>
<dbReference type="PANTHER" id="PTHR31084:SF0">
    <property type="entry name" value="ALPHA-L-FUCOSIDASE 2"/>
    <property type="match status" value="1"/>
</dbReference>
<name>A0A2U1AFK1_9BACT</name>
<dbReference type="GO" id="GO:0005975">
    <property type="term" value="P:carbohydrate metabolic process"/>
    <property type="evidence" value="ECO:0007669"/>
    <property type="project" value="InterPro"/>
</dbReference>
<dbReference type="InterPro" id="IPR012341">
    <property type="entry name" value="6hp_glycosidase-like_sf"/>
</dbReference>
<evidence type="ECO:0000259" key="1">
    <source>
        <dbReference type="Pfam" id="PF22124"/>
    </source>
</evidence>
<organism evidence="2 3">
    <name type="scientific">Victivallis vadensis</name>
    <dbReference type="NCBI Taxonomy" id="172901"/>
    <lineage>
        <taxon>Bacteria</taxon>
        <taxon>Pseudomonadati</taxon>
        <taxon>Lentisphaerota</taxon>
        <taxon>Lentisphaeria</taxon>
        <taxon>Victivallales</taxon>
        <taxon>Victivallaceae</taxon>
        <taxon>Victivallis</taxon>
    </lineage>
</organism>
<protein>
    <recommendedName>
        <fullName evidence="1">Glycosyl hydrolase family 95 catalytic domain-containing protein</fullName>
    </recommendedName>
</protein>
<dbReference type="Pfam" id="PF22124">
    <property type="entry name" value="Glyco_hydro_95_cat"/>
    <property type="match status" value="1"/>
</dbReference>
<reference evidence="2 3" key="1">
    <citation type="submission" date="2018-04" db="EMBL/GenBank/DDBJ databases">
        <title>Genomic Encyclopedia of Type Strains, Phase IV (KMG-IV): sequencing the most valuable type-strain genomes for metagenomic binning, comparative biology and taxonomic classification.</title>
        <authorList>
            <person name="Goeker M."/>
        </authorList>
    </citation>
    <scope>NUCLEOTIDE SEQUENCE [LARGE SCALE GENOMIC DNA]</scope>
    <source>
        <strain evidence="2 3">DSM 14823</strain>
    </source>
</reference>
<dbReference type="Proteomes" id="UP000245959">
    <property type="component" value="Unassembled WGS sequence"/>
</dbReference>
<dbReference type="OrthoDB" id="9802600at2"/>
<dbReference type="InterPro" id="IPR054363">
    <property type="entry name" value="GH95_cat"/>
</dbReference>
<comment type="caution">
    <text evidence="2">The sequence shown here is derived from an EMBL/GenBank/DDBJ whole genome shotgun (WGS) entry which is preliminary data.</text>
</comment>
<sequence>MLQKEYESFSADLPLEHVHTGLAIGNGLLGLSVWGEAGTINITLGCASLWDHRGGELWKQEQRYDNVCRALAAKDEKRMGELFPWSKFNPSVIPLARIVLPLPGAERVKLSLADSLLAVEGKDTRVEIRLSQRDKGLLALRGCGDFQLLPGFDLAPVLKERGFSAPEKQNDGFRQTMPADPAYGVLFSRQEDGVFFRFFRGEPQEPRGSFAELEEENRAFWRAFWERVPEVRTGDAGTDGFYWRGIFAFQCMTAADGAPAGLQGPWIEDEQLPPWSSDYHFNINVQMCYWPACRAGLFDNLKPLWSMLESWKERMRHNAKCFVGIDDGYVIPHSVDDRCVNLAGFWPGTIDHTSAGWTASMMFEYARYSGDLEFLRRFGFDFMCGVMRVYEAMLTFDGEHYAIPYLTSPEYRGMGMDACGRNPSFHLAAIHRLLQDIFEAAELLGTGVPPRWREIQEKLPWYSECDGEIALWDGLKLDMSHRHHSHLAAVCPFDTGHIPDAVLQKSLHSWIEHGMGTWAGWSIPWAVMLHTRMGNPEMAQFLLEIWPKLYTNKGGRTLHDANFPGFSTGLLGSNRVMQMDAGMGVVAAILDGFLYEKQGVLELFRGFPSESGCSCRNIACPSGLRFSGSLDRFSFTAERNVVLRFRFPNGKWTDRELHHYAANSVFEIELKARETVTFCRCVQPKQEGIR</sequence>